<evidence type="ECO:0000313" key="11">
    <source>
        <dbReference type="EMBL" id="EFG82962.1"/>
    </source>
</evidence>
<keyword evidence="6" id="KW-0479">Metal-binding</keyword>
<keyword evidence="11" id="KW-0378">Hydrolase</keyword>
<dbReference type="HOGENOM" id="CLU_087829_3_3_5"/>
<dbReference type="GO" id="GO:0046872">
    <property type="term" value="F:metal ion binding"/>
    <property type="evidence" value="ECO:0007669"/>
    <property type="project" value="UniProtKB-KW"/>
</dbReference>
<dbReference type="PANTHER" id="PTHR33540:SF2">
    <property type="entry name" value="TRNA THREONYLCARBAMOYLADENOSINE BIOSYNTHESIS PROTEIN TSAE"/>
    <property type="match status" value="1"/>
</dbReference>
<comment type="caution">
    <text evidence="11">The sequence shown here is derived from an EMBL/GenBank/DDBJ whole genome shotgun (WGS) entry which is preliminary data.</text>
</comment>
<dbReference type="GO" id="GO:0002949">
    <property type="term" value="P:tRNA threonylcarbamoyladenosine modification"/>
    <property type="evidence" value="ECO:0007669"/>
    <property type="project" value="InterPro"/>
</dbReference>
<sequence>MSAHASWAHNTLMTQMDTTPSRAPDVVRICLPDDAATMALGRALAPVVRVGDAVLLRGDLGAGKTTLARALLRAMCDDPAMEVPSPSYTLVQTYDVPGKDVPGEGGQVAGGQAERGQGVEVSHFDLWRLDGPGALVELGWDDACEGIVLVEWPERLGALTPPHARHIDLVVRADGGRDAILRGWGADGRAVACGLGDDTKQAGEHA</sequence>
<keyword evidence="4" id="KW-0963">Cytoplasm</keyword>
<dbReference type="EMBL" id="ADTV01000066">
    <property type="protein sequence ID" value="EFG82962.1"/>
    <property type="molecule type" value="Genomic_DNA"/>
</dbReference>
<dbReference type="PANTHER" id="PTHR33540">
    <property type="entry name" value="TRNA THREONYLCARBAMOYLADENOSINE BIOSYNTHESIS PROTEIN TSAE"/>
    <property type="match status" value="1"/>
</dbReference>
<accession>D5QJ15</accession>
<keyword evidence="7" id="KW-0547">Nucleotide-binding</keyword>
<dbReference type="GO" id="GO:0005524">
    <property type="term" value="F:ATP binding"/>
    <property type="evidence" value="ECO:0007669"/>
    <property type="project" value="UniProtKB-KW"/>
</dbReference>
<evidence type="ECO:0000256" key="2">
    <source>
        <dbReference type="ARBA" id="ARBA00007599"/>
    </source>
</evidence>
<keyword evidence="8" id="KW-0067">ATP-binding</keyword>
<comment type="subcellular location">
    <subcellularLocation>
        <location evidence="1">Cytoplasm</location>
    </subcellularLocation>
</comment>
<name>D5QJ15_NOVHA</name>
<comment type="similarity">
    <text evidence="2">Belongs to the TsaE family.</text>
</comment>
<evidence type="ECO:0000256" key="3">
    <source>
        <dbReference type="ARBA" id="ARBA00019010"/>
    </source>
</evidence>
<dbReference type="InterPro" id="IPR027417">
    <property type="entry name" value="P-loop_NTPase"/>
</dbReference>
<proteinExistence type="inferred from homology"/>
<evidence type="ECO:0000256" key="9">
    <source>
        <dbReference type="ARBA" id="ARBA00022842"/>
    </source>
</evidence>
<evidence type="ECO:0000313" key="12">
    <source>
        <dbReference type="Proteomes" id="UP000006468"/>
    </source>
</evidence>
<dbReference type="GO" id="GO:0016787">
    <property type="term" value="F:hydrolase activity"/>
    <property type="evidence" value="ECO:0007669"/>
    <property type="project" value="UniProtKB-KW"/>
</dbReference>
<dbReference type="Proteomes" id="UP000006468">
    <property type="component" value="Chromosome"/>
</dbReference>
<gene>
    <name evidence="11" type="ORF">GXY_15742</name>
</gene>
<evidence type="ECO:0000256" key="5">
    <source>
        <dbReference type="ARBA" id="ARBA00022694"/>
    </source>
</evidence>
<evidence type="ECO:0000256" key="6">
    <source>
        <dbReference type="ARBA" id="ARBA00022723"/>
    </source>
</evidence>
<organism evidence="11 12">
    <name type="scientific">Novacetimonas hansenii ATCC 23769</name>
    <dbReference type="NCBI Taxonomy" id="714995"/>
    <lineage>
        <taxon>Bacteria</taxon>
        <taxon>Pseudomonadati</taxon>
        <taxon>Pseudomonadota</taxon>
        <taxon>Alphaproteobacteria</taxon>
        <taxon>Acetobacterales</taxon>
        <taxon>Acetobacteraceae</taxon>
        <taxon>Novacetimonas</taxon>
    </lineage>
</organism>
<dbReference type="SUPFAM" id="SSF52540">
    <property type="entry name" value="P-loop containing nucleoside triphosphate hydrolases"/>
    <property type="match status" value="1"/>
</dbReference>
<dbReference type="InterPro" id="IPR003442">
    <property type="entry name" value="T6A_TsaE"/>
</dbReference>
<keyword evidence="5" id="KW-0819">tRNA processing</keyword>
<evidence type="ECO:0000256" key="1">
    <source>
        <dbReference type="ARBA" id="ARBA00004496"/>
    </source>
</evidence>
<dbReference type="GO" id="GO:0005737">
    <property type="term" value="C:cytoplasm"/>
    <property type="evidence" value="ECO:0007669"/>
    <property type="project" value="UniProtKB-SubCell"/>
</dbReference>
<evidence type="ECO:0000256" key="10">
    <source>
        <dbReference type="ARBA" id="ARBA00032441"/>
    </source>
</evidence>
<keyword evidence="9" id="KW-0460">Magnesium</keyword>
<protein>
    <recommendedName>
        <fullName evidence="3">tRNA threonylcarbamoyladenosine biosynthesis protein TsaE</fullName>
    </recommendedName>
    <alternativeName>
        <fullName evidence="10">t(6)A37 threonylcarbamoyladenosine biosynthesis protein TsaE</fullName>
    </alternativeName>
</protein>
<dbReference type="Pfam" id="PF02367">
    <property type="entry name" value="TsaE"/>
    <property type="match status" value="1"/>
</dbReference>
<evidence type="ECO:0000256" key="7">
    <source>
        <dbReference type="ARBA" id="ARBA00022741"/>
    </source>
</evidence>
<reference evidence="11 12" key="1">
    <citation type="journal article" date="2010" name="J. Bacteriol.">
        <title>Genome sequence of a cellulose-producing bacterium, Gluconacetobacter hansenii ATCC 23769.</title>
        <authorList>
            <person name="Iyer P.R."/>
            <person name="Geib S.M."/>
            <person name="Catchmark J."/>
            <person name="Kao T.H."/>
            <person name="Tien M."/>
        </authorList>
    </citation>
    <scope>NUCLEOTIDE SEQUENCE [LARGE SCALE GENOMIC DNA]</scope>
    <source>
        <strain evidence="11 12">ATCC 23769</strain>
    </source>
</reference>
<dbReference type="AlphaFoldDB" id="D5QJ15"/>
<dbReference type="Gene3D" id="3.40.50.300">
    <property type="entry name" value="P-loop containing nucleotide triphosphate hydrolases"/>
    <property type="match status" value="1"/>
</dbReference>
<evidence type="ECO:0000256" key="4">
    <source>
        <dbReference type="ARBA" id="ARBA00022490"/>
    </source>
</evidence>
<evidence type="ECO:0000256" key="8">
    <source>
        <dbReference type="ARBA" id="ARBA00022840"/>
    </source>
</evidence>